<name>A0ABU9DSL6_9BACL</name>
<proteinExistence type="predicted"/>
<feature type="signal peptide" evidence="1">
    <location>
        <begin position="1"/>
        <end position="22"/>
    </location>
</feature>
<dbReference type="RefSeq" id="WP_341418991.1">
    <property type="nucleotide sequence ID" value="NZ_JBBPCC010000024.1"/>
</dbReference>
<gene>
    <name evidence="2" type="ORF">WMW72_28530</name>
</gene>
<protein>
    <submittedName>
        <fullName evidence="2">Uncharacterized protein</fullName>
    </submittedName>
</protein>
<keyword evidence="1" id="KW-0732">Signal</keyword>
<comment type="caution">
    <text evidence="2">The sequence shown here is derived from an EMBL/GenBank/DDBJ whole genome shotgun (WGS) entry which is preliminary data.</text>
</comment>
<reference evidence="2 3" key="1">
    <citation type="submission" date="2024-04" db="EMBL/GenBank/DDBJ databases">
        <title>draft genome sequnece of Paenibacillus filicis.</title>
        <authorList>
            <person name="Kim D.-U."/>
        </authorList>
    </citation>
    <scope>NUCLEOTIDE SEQUENCE [LARGE SCALE GENOMIC DNA]</scope>
    <source>
        <strain evidence="2 3">KACC14197</strain>
    </source>
</reference>
<accession>A0ABU9DSL6</accession>
<keyword evidence="3" id="KW-1185">Reference proteome</keyword>
<evidence type="ECO:0000313" key="3">
    <source>
        <dbReference type="Proteomes" id="UP001469365"/>
    </source>
</evidence>
<organism evidence="2 3">
    <name type="scientific">Paenibacillus filicis</name>
    <dbReference type="NCBI Taxonomy" id="669464"/>
    <lineage>
        <taxon>Bacteria</taxon>
        <taxon>Bacillati</taxon>
        <taxon>Bacillota</taxon>
        <taxon>Bacilli</taxon>
        <taxon>Bacillales</taxon>
        <taxon>Paenibacillaceae</taxon>
        <taxon>Paenibacillus</taxon>
    </lineage>
</organism>
<dbReference type="Proteomes" id="UP001469365">
    <property type="component" value="Unassembled WGS sequence"/>
</dbReference>
<feature type="chain" id="PRO_5045531121" evidence="1">
    <location>
        <begin position="23"/>
        <end position="471"/>
    </location>
</feature>
<evidence type="ECO:0000313" key="2">
    <source>
        <dbReference type="EMBL" id="MEK8131861.1"/>
    </source>
</evidence>
<evidence type="ECO:0000256" key="1">
    <source>
        <dbReference type="SAM" id="SignalP"/>
    </source>
</evidence>
<dbReference type="EMBL" id="JBBPCC010000024">
    <property type="protein sequence ID" value="MEK8131861.1"/>
    <property type="molecule type" value="Genomic_DNA"/>
</dbReference>
<sequence>MRNSYVWALASGLMLLPSVAQAAYPSPPAISLQRETPAYESPCVCGKPVLGISPQLIYITDSLVPPENAATNWYKVATWQGQKWIQLQESDWTGQQEPDNSLLVLLRSAALYDEPRLSAKREDAIVAQTVRVQARVGEYFQIDTWLGPKWIRHSDAMLFDVQAVDEPLVLQSATAVFELPDAASRQVTELSPQTVQAFERSGAWVHIQTWLGPMWVNPAIAQPAAAVPAEATIELTRPVKLFRYPTFESRSLGTLAPQSVQVFERSGGWVRIHSEWMGDVWLYPMQPAGSYQEPDPVIPVIVTGGWNSTIREIGGIGGREAPLSVELGFQGFSYDPEAQKMLLKAGDTLSLDAHLFNVTQNKLELTTPVSLRIEIGRVTGTDIKPVWQAALPVFTEKLLPAYTLISTDEKISWQQTDSQGLTLPEGDYELRLLPLAPVTYFAEGLEGTKENPKEAELRNHYTRMPFRISAP</sequence>